<keyword evidence="6 14" id="KW-0863">Zinc-finger</keyword>
<keyword evidence="18" id="KW-1185">Reference proteome</keyword>
<evidence type="ECO:0000313" key="17">
    <source>
        <dbReference type="EMBL" id="RXH55132.1"/>
    </source>
</evidence>
<evidence type="ECO:0000256" key="11">
    <source>
        <dbReference type="ARBA" id="ARBA00023239"/>
    </source>
</evidence>
<evidence type="ECO:0000256" key="6">
    <source>
        <dbReference type="ARBA" id="ARBA00022771"/>
    </source>
</evidence>
<dbReference type="EMBL" id="RDSM01000003">
    <property type="protein sequence ID" value="RXH55132.1"/>
    <property type="molecule type" value="Genomic_DNA"/>
</dbReference>
<evidence type="ECO:0000256" key="14">
    <source>
        <dbReference type="PROSITE-ProRule" id="PRU00391"/>
    </source>
</evidence>
<comment type="cofactor">
    <cofactor evidence="2">
        <name>Zn(2+)</name>
        <dbReference type="ChEBI" id="CHEBI:29105"/>
    </cofactor>
</comment>
<dbReference type="PROSITE" id="PS51068">
    <property type="entry name" value="FPG_CAT"/>
    <property type="match status" value="1"/>
</dbReference>
<evidence type="ECO:0000256" key="4">
    <source>
        <dbReference type="ARBA" id="ARBA00022723"/>
    </source>
</evidence>
<keyword evidence="9" id="KW-0238">DNA-binding</keyword>
<keyword evidence="4" id="KW-0479">Metal-binding</keyword>
<dbReference type="GO" id="GO:0006284">
    <property type="term" value="P:base-excision repair"/>
    <property type="evidence" value="ECO:0007669"/>
    <property type="project" value="InterPro"/>
</dbReference>
<keyword evidence="5" id="KW-0227">DNA damage</keyword>
<dbReference type="Pfam" id="PF06831">
    <property type="entry name" value="H2TH"/>
    <property type="match status" value="1"/>
</dbReference>
<dbReference type="InterPro" id="IPR035937">
    <property type="entry name" value="FPG_N"/>
</dbReference>
<evidence type="ECO:0000313" key="18">
    <source>
        <dbReference type="Proteomes" id="UP000289437"/>
    </source>
</evidence>
<evidence type="ECO:0000256" key="5">
    <source>
        <dbReference type="ARBA" id="ARBA00022763"/>
    </source>
</evidence>
<evidence type="ECO:0000256" key="13">
    <source>
        <dbReference type="ARBA" id="ARBA00023295"/>
    </source>
</evidence>
<dbReference type="SMART" id="SM01232">
    <property type="entry name" value="H2TH"/>
    <property type="match status" value="1"/>
</dbReference>
<dbReference type="SUPFAM" id="SSF81624">
    <property type="entry name" value="N-terminal domain of MutM-like DNA repair proteins"/>
    <property type="match status" value="1"/>
</dbReference>
<dbReference type="SUPFAM" id="SSF57716">
    <property type="entry name" value="Glucocorticoid receptor-like (DNA-binding domain)"/>
    <property type="match status" value="1"/>
</dbReference>
<dbReference type="PANTHER" id="PTHR22993:SF9">
    <property type="entry name" value="FORMAMIDOPYRIMIDINE-DNA GLYCOSYLASE"/>
    <property type="match status" value="1"/>
</dbReference>
<evidence type="ECO:0000259" key="16">
    <source>
        <dbReference type="PROSITE" id="PS51068"/>
    </source>
</evidence>
<feature type="domain" description="FPG-type" evidence="15">
    <location>
        <begin position="234"/>
        <end position="268"/>
    </location>
</feature>
<dbReference type="PANTHER" id="PTHR22993">
    <property type="entry name" value="FORMAMIDOPYRIMIDINE-DNA GLYCOSYLASE"/>
    <property type="match status" value="1"/>
</dbReference>
<dbReference type="GO" id="GO:0016829">
    <property type="term" value="F:lyase activity"/>
    <property type="evidence" value="ECO:0007669"/>
    <property type="project" value="UniProtKB-KW"/>
</dbReference>
<comment type="catalytic activity">
    <reaction evidence="1">
        <text>Hydrolysis of DNA containing ring-opened 7-methylguanine residues, releasing 2,6-diamino-4-hydroxy-5-(N-methyl)formamidopyrimidine.</text>
        <dbReference type="EC" id="3.2.2.23"/>
    </reaction>
</comment>
<dbReference type="OrthoDB" id="9800855at2"/>
<comment type="caution">
    <text evidence="17">The sequence shown here is derived from an EMBL/GenBank/DDBJ whole genome shotgun (WGS) entry which is preliminary data.</text>
</comment>
<dbReference type="RefSeq" id="WP_128914800.1">
    <property type="nucleotide sequence ID" value="NZ_RDSM01000003.1"/>
</dbReference>
<feature type="domain" description="Formamidopyrimidine-DNA glycosylase catalytic" evidence="16">
    <location>
        <begin position="2"/>
        <end position="145"/>
    </location>
</feature>
<evidence type="ECO:0000256" key="12">
    <source>
        <dbReference type="ARBA" id="ARBA00023268"/>
    </source>
</evidence>
<keyword evidence="11" id="KW-0456">Lyase</keyword>
<keyword evidence="7" id="KW-0378">Hydrolase</keyword>
<reference evidence="18" key="2">
    <citation type="submission" date="2019-02" db="EMBL/GenBank/DDBJ databases">
        <title>Granulicella sibirica sp. nov., a psychrotolerant acidobacterium isolated from an organic soil layer in forested tundra, West Siberia.</title>
        <authorList>
            <person name="Oshkin I.Y."/>
            <person name="Kulichevskaya I.S."/>
            <person name="Rijpstra W.I.C."/>
            <person name="Sinninghe Damste J.S."/>
            <person name="Rakitin A.L."/>
            <person name="Ravin N.V."/>
            <person name="Dedysh S.N."/>
        </authorList>
    </citation>
    <scope>NUCLEOTIDE SEQUENCE [LARGE SCALE GENOMIC DNA]</scope>
    <source>
        <strain evidence="18">AF10</strain>
    </source>
</reference>
<keyword evidence="13" id="KW-0326">Glycosidase</keyword>
<evidence type="ECO:0000256" key="3">
    <source>
        <dbReference type="ARBA" id="ARBA00009409"/>
    </source>
</evidence>
<dbReference type="InterPro" id="IPR000214">
    <property type="entry name" value="Znf_DNA_glyclase/AP_lyase"/>
</dbReference>
<sequence length="299" mass="33230">MPELPDITAYLTALSDRVLGETVLKVRLASPFLLRTVQPPFESVEGHTVLALDRIGKRIAIGFDDGKWLVLHLMIAGRLHWRQPGAKLAGRNMLAAFDFPSGSLVLTEAGSKRRASLHVFATREDAASVDPGGLDIFSLDLESFRAALTIENRTLKRALTDPRILSGIGNAYSDEILHAARLSPILQTHKLTPGEWDRLFTATRATMHLWVDRLTKEAGAAFPEKVTAFRKDMAVHGRFNQPCPICGSPIQRIRYADNETNYCPNCQTGGKVLADRSLSRLLGKDWPRTLDELEALKRR</sequence>
<dbReference type="Pfam" id="PF01149">
    <property type="entry name" value="Fapy_DNA_glyco"/>
    <property type="match status" value="1"/>
</dbReference>
<dbReference type="CDD" id="cd08973">
    <property type="entry name" value="BaFpgNei_N_1"/>
    <property type="match status" value="1"/>
</dbReference>
<evidence type="ECO:0000256" key="7">
    <source>
        <dbReference type="ARBA" id="ARBA00022801"/>
    </source>
</evidence>
<dbReference type="GO" id="GO:0008270">
    <property type="term" value="F:zinc ion binding"/>
    <property type="evidence" value="ECO:0007669"/>
    <property type="project" value="UniProtKB-KW"/>
</dbReference>
<dbReference type="InterPro" id="IPR010979">
    <property type="entry name" value="Ribosomal_uS13-like_H2TH"/>
</dbReference>
<dbReference type="InterPro" id="IPR010663">
    <property type="entry name" value="Znf_FPG/IleRS"/>
</dbReference>
<dbReference type="SMART" id="SM00898">
    <property type="entry name" value="Fapy_DNA_glyco"/>
    <property type="match status" value="1"/>
</dbReference>
<dbReference type="InterPro" id="IPR015886">
    <property type="entry name" value="H2TH_FPG"/>
</dbReference>
<comment type="similarity">
    <text evidence="3">Belongs to the FPG family.</text>
</comment>
<dbReference type="SUPFAM" id="SSF46946">
    <property type="entry name" value="S13-like H2TH domain"/>
    <property type="match status" value="1"/>
</dbReference>
<keyword evidence="12" id="KW-0511">Multifunctional enzyme</keyword>
<proteinExistence type="inferred from homology"/>
<reference evidence="17 18" key="1">
    <citation type="submission" date="2018-11" db="EMBL/GenBank/DDBJ databases">
        <authorList>
            <person name="Mardanov A.V."/>
            <person name="Ravin N.V."/>
            <person name="Dedysh S.N."/>
        </authorList>
    </citation>
    <scope>NUCLEOTIDE SEQUENCE [LARGE SCALE GENOMIC DNA]</scope>
    <source>
        <strain evidence="17 18">AF10</strain>
    </source>
</reference>
<dbReference type="Proteomes" id="UP000289437">
    <property type="component" value="Unassembled WGS sequence"/>
</dbReference>
<name>A0A4Q0SXM2_9BACT</name>
<gene>
    <name evidence="17" type="ORF">GRAN_4236</name>
</gene>
<keyword evidence="8" id="KW-0862">Zinc</keyword>
<evidence type="ECO:0000259" key="15">
    <source>
        <dbReference type="PROSITE" id="PS51066"/>
    </source>
</evidence>
<dbReference type="GO" id="GO:0003684">
    <property type="term" value="F:damaged DNA binding"/>
    <property type="evidence" value="ECO:0007669"/>
    <property type="project" value="InterPro"/>
</dbReference>
<dbReference type="PROSITE" id="PS51066">
    <property type="entry name" value="ZF_FPG_2"/>
    <property type="match status" value="1"/>
</dbReference>
<organism evidence="17 18">
    <name type="scientific">Granulicella sibirica</name>
    <dbReference type="NCBI Taxonomy" id="2479048"/>
    <lineage>
        <taxon>Bacteria</taxon>
        <taxon>Pseudomonadati</taxon>
        <taxon>Acidobacteriota</taxon>
        <taxon>Terriglobia</taxon>
        <taxon>Terriglobales</taxon>
        <taxon>Acidobacteriaceae</taxon>
        <taxon>Granulicella</taxon>
    </lineage>
</organism>
<accession>A0A4Q0SXM2</accession>
<dbReference type="GO" id="GO:0034039">
    <property type="term" value="F:8-oxo-7,8-dihydroguanine DNA N-glycosylase activity"/>
    <property type="evidence" value="ECO:0007669"/>
    <property type="project" value="TreeGrafter"/>
</dbReference>
<protein>
    <submittedName>
        <fullName evidence="17">Formamidopyrimidine-DNA glycosylase</fullName>
    </submittedName>
</protein>
<dbReference type="GO" id="GO:0003906">
    <property type="term" value="F:DNA-(apurinic or apyrimidinic site) endonuclease activity"/>
    <property type="evidence" value="ECO:0007669"/>
    <property type="project" value="InterPro"/>
</dbReference>
<keyword evidence="10" id="KW-0234">DNA repair</keyword>
<dbReference type="Pfam" id="PF06827">
    <property type="entry name" value="zf-FPG_IleRS"/>
    <property type="match status" value="1"/>
</dbReference>
<evidence type="ECO:0000256" key="2">
    <source>
        <dbReference type="ARBA" id="ARBA00001947"/>
    </source>
</evidence>
<evidence type="ECO:0000256" key="8">
    <source>
        <dbReference type="ARBA" id="ARBA00022833"/>
    </source>
</evidence>
<dbReference type="InterPro" id="IPR012319">
    <property type="entry name" value="FPG_cat"/>
</dbReference>
<dbReference type="Gene3D" id="3.20.190.10">
    <property type="entry name" value="MutM-like, N-terminal"/>
    <property type="match status" value="1"/>
</dbReference>
<evidence type="ECO:0000256" key="1">
    <source>
        <dbReference type="ARBA" id="ARBA00001668"/>
    </source>
</evidence>
<evidence type="ECO:0000256" key="10">
    <source>
        <dbReference type="ARBA" id="ARBA00023204"/>
    </source>
</evidence>
<dbReference type="AlphaFoldDB" id="A0A4Q0SXM2"/>
<evidence type="ECO:0000256" key="9">
    <source>
        <dbReference type="ARBA" id="ARBA00023125"/>
    </source>
</evidence>
<dbReference type="Gene3D" id="1.10.8.50">
    <property type="match status" value="1"/>
</dbReference>